<dbReference type="EMBL" id="JANBUL010000221">
    <property type="protein sequence ID" value="KAJ2778575.1"/>
    <property type="molecule type" value="Genomic_DNA"/>
</dbReference>
<evidence type="ECO:0000256" key="5">
    <source>
        <dbReference type="ARBA" id="ARBA00022695"/>
    </source>
</evidence>
<keyword evidence="6" id="KW-0809">Transit peptide</keyword>
<comment type="caution">
    <text evidence="12">The sequence shown here is derived from an EMBL/GenBank/DDBJ whole genome shotgun (WGS) entry which is preliminary data.</text>
</comment>
<dbReference type="GO" id="GO:0003899">
    <property type="term" value="F:DNA-directed RNA polymerase activity"/>
    <property type="evidence" value="ECO:0007669"/>
    <property type="project" value="UniProtKB-EC"/>
</dbReference>
<sequence>MAMCQLAARLAASRALAPRWPARTGHCLRTGLCLRTEPSLRIGAVQVLAAGGARALTQRAAQQSLHAAAVQTQSMYGDESMLLRAAGSSLLMMGDPHESADRLHYAQTGRTVTEQLSTMHACLANGNTEQAQRILVGMYRLYPEAMREVADVSVHNEIISGLLAAKPVPLANQALQWYDLMSHQYNVKPNANTFAILISGFVNSGLSNVALVLMQEMLRNGHTIHGMLLSSYLSDADISQIKAMAQKIIGGGAEVSAVATMLLDEMEKAEESLKKISAEPEDSTSTSTSTSSAGSSDVAAAATADATVADSVGIPAEDSTPVSIETITAATQDKLSKQQHLDSVNVSGIRQLRKTLETLDKNDLEGYGLQMRLERDTYDAALARFREINAKRRDPLLSADVGRLRRISAEWLPPLEALIEEEQRRCRKAREDGNSDRVRAQYGDFFVQLDAAKIATITILEALRLHIAPPRNNNNNGRETLQMQTLGGIKTINLVSALSSAIHNEIRFEQMKKRSNRHVFGRNISLARLATSGKLFNMALRRAKAREMNEHKGSLFLDTWSLTTKMRIGSLLISMLIEAARIPDPRPGSKSESGGPVMIPAFTHGYAVAKGRRYGIIKMHHSLSELYQDEPLAAVVDARHLPMLVPPRPWLTYSSGGYLTRDEPCMRMKDSTEQLRYLRRASSEDRLGTILAGLDALGMTKWAINRSVFDAVRKVWNSGRALAEIPPRTYDVPEPVRPDNYETDKRAMYKYTVEMREWRNNRANQHSQRCDCNYKIEIARAFLGHHMYFPHNMDFRGRAYPIPPHFNHLGNDLCRGLLVFHEGRPLTERGIYWLKIHLANLCGKDKLSHAERLQFVDDNAANISASADNPVPDAFLAGEPDAARPWWLDAESPWQALAACIEYTAAMRSPDPAAYVSHLHIHQDGTCNGLQHYAAMGRDRIGATEVNLAPSDRPQDVYSGILRVVERLIEEDARAGVPDAVTLRGRLNRKIVKQTVMTNVYGVTLIGAREQIAARLREVTDEHGQHVFDITAVPRLALYVARKIFSSLGEMFTQAQEIQNWLNDSARRISRSMSVQALESWRDMVLESKKSKERLRQAVRESRSDGRELDSETVAELRPDLGPGATRRKRLDALATKPMTTVVWTTPLGLTVVQPYRRQALRNVTTTLQSIRVADNQMLSPVNPQKQMTAFPPNFVHSLDASHMTLSAIKCRTAGLVFASVHDSYWTHACDIDKMNDILRDQFVALHEQPIMENLKAEFEQRFGDYKMPTVCWEYVARAGFDHGGVPKSPAPSRPKSKKTVREEEARLVEAELARRHLEAHDADDADGEHADADTKPAKAAAADKEADASDEQPRDPKLLAESMVLLDLRTIELIDPKKDLVGAVRQADQIAYTLSTNKAKLHEELKAVRAKYREKIAQIKGTGAKRSKKPKAKSAKKAKRGRKAEAAETAAATEEAAEAEAEMEADLGPDGVKDRIWVLQEEMKAELAAVQEKHPTTFECTPIIVAAEDQPAQFEQVRALVRDGRVAGRLVERIEWRDLVFADLPAQGDFDIKEVLQSRYFFS</sequence>
<keyword evidence="3 12" id="KW-0240">DNA-directed RNA polymerase</keyword>
<dbReference type="Pfam" id="PF00940">
    <property type="entry name" value="RNA_pol"/>
    <property type="match status" value="1"/>
</dbReference>
<dbReference type="EC" id="2.7.7.6" evidence="2"/>
<comment type="similarity">
    <text evidence="1">Belongs to the phage and mitochondrial RNA polymerase family.</text>
</comment>
<dbReference type="InterPro" id="IPR002885">
    <property type="entry name" value="PPR_rpt"/>
</dbReference>
<evidence type="ECO:0000256" key="2">
    <source>
        <dbReference type="ARBA" id="ARBA00012418"/>
    </source>
</evidence>
<reference evidence="12" key="1">
    <citation type="submission" date="2022-07" db="EMBL/GenBank/DDBJ databases">
        <title>Phylogenomic reconstructions and comparative analyses of Kickxellomycotina fungi.</title>
        <authorList>
            <person name="Reynolds N.K."/>
            <person name="Stajich J.E."/>
            <person name="Barry K."/>
            <person name="Grigoriev I.V."/>
            <person name="Crous P."/>
            <person name="Smith M.E."/>
        </authorList>
    </citation>
    <scope>NUCLEOTIDE SEQUENCE</scope>
    <source>
        <strain evidence="12">NBRC 105414</strain>
    </source>
</reference>
<dbReference type="OrthoDB" id="276422at2759"/>
<evidence type="ECO:0000256" key="3">
    <source>
        <dbReference type="ARBA" id="ARBA00022478"/>
    </source>
</evidence>
<keyword evidence="13" id="KW-1185">Reference proteome</keyword>
<evidence type="ECO:0000256" key="4">
    <source>
        <dbReference type="ARBA" id="ARBA00022679"/>
    </source>
</evidence>
<gene>
    <name evidence="12" type="primary">RPO41</name>
    <name evidence="12" type="ORF">H4R18_004519</name>
</gene>
<evidence type="ECO:0000256" key="8">
    <source>
        <dbReference type="ARBA" id="ARBA00048552"/>
    </source>
</evidence>
<evidence type="ECO:0000259" key="11">
    <source>
        <dbReference type="SMART" id="SM01311"/>
    </source>
</evidence>
<dbReference type="Gene3D" id="1.10.1320.10">
    <property type="entry name" value="DNA-directed RNA polymerase, N-terminal domain"/>
    <property type="match status" value="1"/>
</dbReference>
<evidence type="ECO:0000256" key="6">
    <source>
        <dbReference type="ARBA" id="ARBA00022946"/>
    </source>
</evidence>
<dbReference type="GO" id="GO:0034245">
    <property type="term" value="C:mitochondrial DNA-directed RNA polymerase complex"/>
    <property type="evidence" value="ECO:0007669"/>
    <property type="project" value="TreeGrafter"/>
</dbReference>
<dbReference type="InterPro" id="IPR024075">
    <property type="entry name" value="DNA-dir_RNA_pol_helix_hairp_sf"/>
</dbReference>
<dbReference type="PROSITE" id="PS51375">
    <property type="entry name" value="PPR"/>
    <property type="match status" value="1"/>
</dbReference>
<dbReference type="Gene3D" id="1.10.287.260">
    <property type="match status" value="1"/>
</dbReference>
<dbReference type="SMART" id="SM01311">
    <property type="entry name" value="RPOL_N"/>
    <property type="match status" value="1"/>
</dbReference>
<feature type="region of interest" description="Disordered" evidence="10">
    <location>
        <begin position="1284"/>
        <end position="1305"/>
    </location>
</feature>
<evidence type="ECO:0000256" key="10">
    <source>
        <dbReference type="SAM" id="MobiDB-lite"/>
    </source>
</evidence>
<proteinExistence type="inferred from homology"/>
<feature type="region of interest" description="Disordered" evidence="10">
    <location>
        <begin position="1421"/>
        <end position="1465"/>
    </location>
</feature>
<comment type="catalytic activity">
    <reaction evidence="8">
        <text>RNA(n) + a ribonucleoside 5'-triphosphate = RNA(n+1) + diphosphate</text>
        <dbReference type="Rhea" id="RHEA:21248"/>
        <dbReference type="Rhea" id="RHEA-COMP:14527"/>
        <dbReference type="Rhea" id="RHEA-COMP:17342"/>
        <dbReference type="ChEBI" id="CHEBI:33019"/>
        <dbReference type="ChEBI" id="CHEBI:61557"/>
        <dbReference type="ChEBI" id="CHEBI:140395"/>
        <dbReference type="EC" id="2.7.7.6"/>
    </reaction>
</comment>
<evidence type="ECO:0000313" key="12">
    <source>
        <dbReference type="EMBL" id="KAJ2778575.1"/>
    </source>
</evidence>
<dbReference type="InterPro" id="IPR046950">
    <property type="entry name" value="DNA-dir_Rpol_C_phage-type"/>
</dbReference>
<dbReference type="Pfam" id="PF14700">
    <property type="entry name" value="RPOL_N"/>
    <property type="match status" value="1"/>
</dbReference>
<keyword evidence="4 12" id="KW-0808">Transferase</keyword>
<dbReference type="PANTHER" id="PTHR10102:SF0">
    <property type="entry name" value="DNA-DIRECTED RNA POLYMERASE, MITOCHONDRIAL"/>
    <property type="match status" value="1"/>
</dbReference>
<evidence type="ECO:0000313" key="13">
    <source>
        <dbReference type="Proteomes" id="UP001140217"/>
    </source>
</evidence>
<dbReference type="InterPro" id="IPR011990">
    <property type="entry name" value="TPR-like_helical_dom_sf"/>
</dbReference>
<evidence type="ECO:0000256" key="7">
    <source>
        <dbReference type="ARBA" id="ARBA00023163"/>
    </source>
</evidence>
<dbReference type="PANTHER" id="PTHR10102">
    <property type="entry name" value="DNA-DIRECTED RNA POLYMERASE, MITOCHONDRIAL"/>
    <property type="match status" value="1"/>
</dbReference>
<dbReference type="Gene3D" id="1.10.150.20">
    <property type="entry name" value="5' to 3' exonuclease, C-terminal subdomain"/>
    <property type="match status" value="1"/>
</dbReference>
<dbReference type="PROSITE" id="PS00489">
    <property type="entry name" value="RNA_POL_PHAGE_2"/>
    <property type="match status" value="1"/>
</dbReference>
<dbReference type="InterPro" id="IPR002092">
    <property type="entry name" value="DNA-dir_Rpol_phage-type"/>
</dbReference>
<dbReference type="InterPro" id="IPR037159">
    <property type="entry name" value="RNA_POL_N_sf"/>
</dbReference>
<feature type="compositionally biased region" description="Basic residues" evidence="10">
    <location>
        <begin position="1424"/>
        <end position="1443"/>
    </location>
</feature>
<dbReference type="Gene3D" id="1.10.287.280">
    <property type="match status" value="1"/>
</dbReference>
<name>A0A9W8H7J5_9FUNG</name>
<dbReference type="Gene3D" id="1.25.40.10">
    <property type="entry name" value="Tetratricopeptide repeat domain"/>
    <property type="match status" value="1"/>
</dbReference>
<evidence type="ECO:0000256" key="9">
    <source>
        <dbReference type="PROSITE-ProRule" id="PRU00708"/>
    </source>
</evidence>
<keyword evidence="5 12" id="KW-0548">Nucleotidyltransferase</keyword>
<feature type="region of interest" description="Disordered" evidence="10">
    <location>
        <begin position="1320"/>
        <end position="1357"/>
    </location>
</feature>
<dbReference type="Proteomes" id="UP001140217">
    <property type="component" value="Unassembled WGS sequence"/>
</dbReference>
<feature type="repeat" description="PPR" evidence="9">
    <location>
        <begin position="190"/>
        <end position="224"/>
    </location>
</feature>
<organism evidence="12 13">
    <name type="scientific">Coemansia javaensis</name>
    <dbReference type="NCBI Taxonomy" id="2761396"/>
    <lineage>
        <taxon>Eukaryota</taxon>
        <taxon>Fungi</taxon>
        <taxon>Fungi incertae sedis</taxon>
        <taxon>Zoopagomycota</taxon>
        <taxon>Kickxellomycotina</taxon>
        <taxon>Kickxellomycetes</taxon>
        <taxon>Kickxellales</taxon>
        <taxon>Kickxellaceae</taxon>
        <taxon>Coemansia</taxon>
    </lineage>
</organism>
<dbReference type="FunFam" id="1.10.287.280:FF:000001">
    <property type="entry name" value="DNA-directed RNA polymerase"/>
    <property type="match status" value="1"/>
</dbReference>
<protein>
    <recommendedName>
        <fullName evidence="2">DNA-directed RNA polymerase</fullName>
        <ecNumber evidence="2">2.7.7.6</ecNumber>
    </recommendedName>
</protein>
<dbReference type="SUPFAM" id="SSF56672">
    <property type="entry name" value="DNA/RNA polymerases"/>
    <property type="match status" value="1"/>
</dbReference>
<feature type="domain" description="DNA-directed RNA polymerase N-terminal" evidence="11">
    <location>
        <begin position="368"/>
        <end position="699"/>
    </location>
</feature>
<feature type="compositionally biased region" description="Acidic residues" evidence="10">
    <location>
        <begin position="1456"/>
        <end position="1465"/>
    </location>
</feature>
<dbReference type="GO" id="GO:0006390">
    <property type="term" value="P:mitochondrial transcription"/>
    <property type="evidence" value="ECO:0007669"/>
    <property type="project" value="TreeGrafter"/>
</dbReference>
<feature type="region of interest" description="Disordered" evidence="10">
    <location>
        <begin position="272"/>
        <end position="296"/>
    </location>
</feature>
<accession>A0A9W8H7J5</accession>
<dbReference type="InterPro" id="IPR043502">
    <property type="entry name" value="DNA/RNA_pol_sf"/>
</dbReference>
<feature type="compositionally biased region" description="Low complexity" evidence="10">
    <location>
        <begin position="283"/>
        <end position="296"/>
    </location>
</feature>
<keyword evidence="7" id="KW-0804">Transcription</keyword>
<dbReference type="GO" id="GO:0001018">
    <property type="term" value="F:mitochondrial promoter sequence-specific DNA binding"/>
    <property type="evidence" value="ECO:0007669"/>
    <property type="project" value="TreeGrafter"/>
</dbReference>
<dbReference type="InterPro" id="IPR029262">
    <property type="entry name" value="RPOL_N"/>
</dbReference>
<evidence type="ECO:0000256" key="1">
    <source>
        <dbReference type="ARBA" id="ARBA00009493"/>
    </source>
</evidence>